<dbReference type="HOGENOM" id="CLU_044304_3_0_4"/>
<comment type="function">
    <text evidence="6">Catalyzes the deamination of adenosine to inosine at the wobble position 34 of tRNA(Arg2).</text>
</comment>
<dbReference type="Proteomes" id="UP000067461">
    <property type="component" value="Chromosome"/>
</dbReference>
<dbReference type="HAMAP" id="MF_00972">
    <property type="entry name" value="tRNA_aden_deaminase"/>
    <property type="match status" value="1"/>
</dbReference>
<dbReference type="KEGG" id="cbaa:SRAA_1219"/>
<dbReference type="SUPFAM" id="SSF53474">
    <property type="entry name" value="alpha/beta-Hydrolases"/>
    <property type="match status" value="1"/>
</dbReference>
<keyword evidence="3 6" id="KW-0378">Hydrolase</keyword>
<dbReference type="SUPFAM" id="SSF53927">
    <property type="entry name" value="Cytidine deaminase-like"/>
    <property type="match status" value="1"/>
</dbReference>
<protein>
    <recommendedName>
        <fullName evidence="6">tRNA-specific adenosine deaminase</fullName>
        <ecNumber evidence="6">3.5.4.33</ecNumber>
    </recommendedName>
</protein>
<feature type="binding site" evidence="6">
    <location>
        <position position="96"/>
    </location>
    <ligand>
        <name>Zn(2+)</name>
        <dbReference type="ChEBI" id="CHEBI:29105"/>
        <note>catalytic</note>
    </ligand>
</feature>
<dbReference type="Pfam" id="PF00383">
    <property type="entry name" value="dCMP_cyt_deam_1"/>
    <property type="match status" value="1"/>
</dbReference>
<dbReference type="PANTHER" id="PTHR11079">
    <property type="entry name" value="CYTOSINE DEAMINASE FAMILY MEMBER"/>
    <property type="match status" value="1"/>
</dbReference>
<keyword evidence="2 6" id="KW-0479">Metal-binding</keyword>
<evidence type="ECO:0000313" key="8">
    <source>
        <dbReference type="EMBL" id="BAO81073.1"/>
    </source>
</evidence>
<feature type="binding site" evidence="6">
    <location>
        <position position="63"/>
    </location>
    <ligand>
        <name>Zn(2+)</name>
        <dbReference type="ChEBI" id="CHEBI:29105"/>
        <note>catalytic</note>
    </ligand>
</feature>
<dbReference type="CDD" id="cd01285">
    <property type="entry name" value="nucleoside_deaminase"/>
    <property type="match status" value="1"/>
</dbReference>
<keyword evidence="1 6" id="KW-0819">tRNA processing</keyword>
<reference evidence="8 9" key="1">
    <citation type="journal article" date="2014" name="Nat. Commun.">
        <title>Physiological and genomic features of highly alkaliphilic hydrogen-utilizing Betaproteobacteria from a continental serpentinizing site.</title>
        <authorList>
            <person name="Suzuki S."/>
            <person name="Kuenen J.G."/>
            <person name="Schipper K."/>
            <person name="van der Velde S."/>
            <person name="Ishii S."/>
            <person name="Wu A."/>
            <person name="Sorokin D.Y."/>
            <person name="Tenney A."/>
            <person name="Meng X.Y."/>
            <person name="Morrill P.L."/>
            <person name="Kamagata Y."/>
            <person name="Muyzer G."/>
            <person name="Nealson K.H."/>
        </authorList>
    </citation>
    <scope>NUCLEOTIDE SEQUENCE [LARGE SCALE GENOMIC DNA]</scope>
    <source>
        <strain evidence="8 9">A1</strain>
    </source>
</reference>
<evidence type="ECO:0000259" key="7">
    <source>
        <dbReference type="PROSITE" id="PS51747"/>
    </source>
</evidence>
<dbReference type="InterPro" id="IPR028883">
    <property type="entry name" value="tRNA_aden_deaminase"/>
</dbReference>
<dbReference type="GO" id="GO:0052717">
    <property type="term" value="F:tRNA-specific adenosine-34 deaminase activity"/>
    <property type="evidence" value="ECO:0007669"/>
    <property type="project" value="UniProtKB-UniRule"/>
</dbReference>
<dbReference type="RefSeq" id="WP_045531490.1">
    <property type="nucleotide sequence ID" value="NZ_AP014568.1"/>
</dbReference>
<evidence type="ECO:0000256" key="6">
    <source>
        <dbReference type="HAMAP-Rule" id="MF_00972"/>
    </source>
</evidence>
<dbReference type="Gene3D" id="3.40.50.1820">
    <property type="entry name" value="alpha/beta hydrolase"/>
    <property type="match status" value="1"/>
</dbReference>
<comment type="cofactor">
    <cofactor evidence="6">
        <name>Zn(2+)</name>
        <dbReference type="ChEBI" id="CHEBI:29105"/>
    </cofactor>
    <text evidence="6">Binds 1 zinc ion per subunit.</text>
</comment>
<evidence type="ECO:0000256" key="4">
    <source>
        <dbReference type="ARBA" id="ARBA00022833"/>
    </source>
</evidence>
<dbReference type="PANTHER" id="PTHR11079:SF202">
    <property type="entry name" value="TRNA-SPECIFIC ADENOSINE DEAMINASE"/>
    <property type="match status" value="1"/>
</dbReference>
<evidence type="ECO:0000256" key="1">
    <source>
        <dbReference type="ARBA" id="ARBA00022694"/>
    </source>
</evidence>
<dbReference type="Gene3D" id="3.40.140.10">
    <property type="entry name" value="Cytidine Deaminase, domain 2"/>
    <property type="match status" value="1"/>
</dbReference>
<dbReference type="STRING" id="1458425.SRAA_1219"/>
<dbReference type="PROSITE" id="PS51747">
    <property type="entry name" value="CYT_DCMP_DEAMINASES_2"/>
    <property type="match status" value="1"/>
</dbReference>
<evidence type="ECO:0000256" key="2">
    <source>
        <dbReference type="ARBA" id="ARBA00022723"/>
    </source>
</evidence>
<proteinExistence type="inferred from homology"/>
<accession>A0A060NNG1</accession>
<keyword evidence="9" id="KW-1185">Reference proteome</keyword>
<comment type="similarity">
    <text evidence="6">Belongs to the cytidine and deoxycytidylate deaminase family.</text>
</comment>
<dbReference type="AlphaFoldDB" id="A0A060NNG1"/>
<dbReference type="NCBIfam" id="NF008113">
    <property type="entry name" value="PRK10860.1"/>
    <property type="match status" value="1"/>
</dbReference>
<feature type="binding site" evidence="6">
    <location>
        <position position="93"/>
    </location>
    <ligand>
        <name>Zn(2+)</name>
        <dbReference type="ChEBI" id="CHEBI:29105"/>
        <note>catalytic</note>
    </ligand>
</feature>
<evidence type="ECO:0000256" key="5">
    <source>
        <dbReference type="ARBA" id="ARBA00048045"/>
    </source>
</evidence>
<gene>
    <name evidence="6" type="primary">tadA</name>
    <name evidence="8" type="ORF">SRAA_1219</name>
</gene>
<dbReference type="OrthoDB" id="9802676at2"/>
<comment type="subunit">
    <text evidence="6">Homodimer.</text>
</comment>
<sequence length="366" mass="40172">MQPSDDAYFMGLALEQARLGAAAGEVPVGAVLVQRGPEQGVATARVLAVAHNRPIGLHDPSAHAEMLVLRQAAQALQNYRLDGCELYVTLEPCPMCAQAALHSRVRRVVYGAREPKSGAAGSVLDLFAYPALNHQTEVQGGVRAQECAALLEDFFALRRLAAKRVHTPLRPDALRTPAAAFESLWQVFPHWQMHSRMWHDWPELEGLRLHALDIAAEPQAAPTTPSASASATLLLHGPDGWWPQWASWLEQQRRSKGQRWLVPDLIGFGQSDKPKQAAWHSLERHVAILLALCDAVGMQRLQLVHAPGQAQLAQALQQRAGPRLLDLAECSPPPSPQWPAGAWADLPYPDAGHRAAQRAWRARGWC</sequence>
<dbReference type="GO" id="GO:0008270">
    <property type="term" value="F:zinc ion binding"/>
    <property type="evidence" value="ECO:0007669"/>
    <property type="project" value="UniProtKB-UniRule"/>
</dbReference>
<dbReference type="InterPro" id="IPR016193">
    <property type="entry name" value="Cytidine_deaminase-like"/>
</dbReference>
<keyword evidence="4 6" id="KW-0862">Zinc</keyword>
<feature type="active site" description="Proton donor" evidence="6">
    <location>
        <position position="65"/>
    </location>
</feature>
<name>A0A060NNG1_9BURK</name>
<evidence type="ECO:0000256" key="3">
    <source>
        <dbReference type="ARBA" id="ARBA00022801"/>
    </source>
</evidence>
<evidence type="ECO:0000313" key="9">
    <source>
        <dbReference type="Proteomes" id="UP000067461"/>
    </source>
</evidence>
<comment type="catalytic activity">
    <reaction evidence="5 6">
        <text>adenosine(34) in tRNA + H2O + H(+) = inosine(34) in tRNA + NH4(+)</text>
        <dbReference type="Rhea" id="RHEA:43168"/>
        <dbReference type="Rhea" id="RHEA-COMP:10373"/>
        <dbReference type="Rhea" id="RHEA-COMP:10374"/>
        <dbReference type="ChEBI" id="CHEBI:15377"/>
        <dbReference type="ChEBI" id="CHEBI:15378"/>
        <dbReference type="ChEBI" id="CHEBI:28938"/>
        <dbReference type="ChEBI" id="CHEBI:74411"/>
        <dbReference type="ChEBI" id="CHEBI:82852"/>
        <dbReference type="EC" id="3.5.4.33"/>
    </reaction>
</comment>
<dbReference type="GO" id="GO:0002100">
    <property type="term" value="P:tRNA wobble adenosine to inosine editing"/>
    <property type="evidence" value="ECO:0007669"/>
    <property type="project" value="UniProtKB-UniRule"/>
</dbReference>
<organism evidence="8 9">
    <name type="scientific">Serpentinimonas raichei</name>
    <dbReference type="NCBI Taxonomy" id="1458425"/>
    <lineage>
        <taxon>Bacteria</taxon>
        <taxon>Pseudomonadati</taxon>
        <taxon>Pseudomonadota</taxon>
        <taxon>Betaproteobacteria</taxon>
        <taxon>Burkholderiales</taxon>
        <taxon>Comamonadaceae</taxon>
        <taxon>Serpentinimonas</taxon>
    </lineage>
</organism>
<dbReference type="InterPro" id="IPR002125">
    <property type="entry name" value="CMP_dCMP_dom"/>
</dbReference>
<dbReference type="EMBL" id="AP014568">
    <property type="protein sequence ID" value="BAO81073.1"/>
    <property type="molecule type" value="Genomic_DNA"/>
</dbReference>
<dbReference type="EC" id="3.5.4.33" evidence="6"/>
<feature type="domain" description="CMP/dCMP-type deaminase" evidence="7">
    <location>
        <begin position="4"/>
        <end position="124"/>
    </location>
</feature>
<dbReference type="InterPro" id="IPR029058">
    <property type="entry name" value="AB_hydrolase_fold"/>
</dbReference>